<dbReference type="InterPro" id="IPR013154">
    <property type="entry name" value="ADH-like_N"/>
</dbReference>
<organism evidence="2 3">
    <name type="scientific">Nonomuraea guangzhouensis</name>
    <dbReference type="NCBI Taxonomy" id="1291555"/>
    <lineage>
        <taxon>Bacteria</taxon>
        <taxon>Bacillati</taxon>
        <taxon>Actinomycetota</taxon>
        <taxon>Actinomycetes</taxon>
        <taxon>Streptosporangiales</taxon>
        <taxon>Streptosporangiaceae</taxon>
        <taxon>Nonomuraea</taxon>
    </lineage>
</organism>
<evidence type="ECO:0000259" key="1">
    <source>
        <dbReference type="SMART" id="SM00829"/>
    </source>
</evidence>
<name>A0ABW4GF67_9ACTN</name>
<dbReference type="SMART" id="SM00829">
    <property type="entry name" value="PKS_ER"/>
    <property type="match status" value="1"/>
</dbReference>
<keyword evidence="2" id="KW-0560">Oxidoreductase</keyword>
<gene>
    <name evidence="2" type="ORF">ACFSJ0_30565</name>
</gene>
<dbReference type="Proteomes" id="UP001597097">
    <property type="component" value="Unassembled WGS sequence"/>
</dbReference>
<dbReference type="EC" id="1.-.-.-" evidence="2"/>
<dbReference type="RefSeq" id="WP_219537502.1">
    <property type="nucleotide sequence ID" value="NZ_JAHKRM010000038.1"/>
</dbReference>
<evidence type="ECO:0000313" key="3">
    <source>
        <dbReference type="Proteomes" id="UP001597097"/>
    </source>
</evidence>
<feature type="domain" description="Enoyl reductase (ER)" evidence="1">
    <location>
        <begin position="10"/>
        <end position="327"/>
    </location>
</feature>
<dbReference type="GO" id="GO:0016491">
    <property type="term" value="F:oxidoreductase activity"/>
    <property type="evidence" value="ECO:0007669"/>
    <property type="project" value="UniProtKB-KW"/>
</dbReference>
<reference evidence="3" key="1">
    <citation type="journal article" date="2019" name="Int. J. Syst. Evol. Microbiol.">
        <title>The Global Catalogue of Microorganisms (GCM) 10K type strain sequencing project: providing services to taxonomists for standard genome sequencing and annotation.</title>
        <authorList>
            <consortium name="The Broad Institute Genomics Platform"/>
            <consortium name="The Broad Institute Genome Sequencing Center for Infectious Disease"/>
            <person name="Wu L."/>
            <person name="Ma J."/>
        </authorList>
    </citation>
    <scope>NUCLEOTIDE SEQUENCE [LARGE SCALE GENOMIC DNA]</scope>
    <source>
        <strain evidence="3">CGMCC 1.15399</strain>
    </source>
</reference>
<dbReference type="Pfam" id="PF13602">
    <property type="entry name" value="ADH_zinc_N_2"/>
    <property type="match status" value="1"/>
</dbReference>
<dbReference type="PANTHER" id="PTHR44013:SF1">
    <property type="entry name" value="ZINC-TYPE ALCOHOL DEHYDROGENASE-LIKE PROTEIN C16A3.02C"/>
    <property type="match status" value="1"/>
</dbReference>
<dbReference type="InterPro" id="IPR020843">
    <property type="entry name" value="ER"/>
</dbReference>
<protein>
    <submittedName>
        <fullName evidence="2">NADP-dependent oxidoreductase</fullName>
        <ecNumber evidence="2">1.-.-.-</ecNumber>
    </submittedName>
</protein>
<dbReference type="Pfam" id="PF08240">
    <property type="entry name" value="ADH_N"/>
    <property type="match status" value="1"/>
</dbReference>
<evidence type="ECO:0000313" key="2">
    <source>
        <dbReference type="EMBL" id="MFD1541433.1"/>
    </source>
</evidence>
<dbReference type="EMBL" id="JBHUCM010000027">
    <property type="protein sequence ID" value="MFD1541433.1"/>
    <property type="molecule type" value="Genomic_DNA"/>
</dbReference>
<comment type="caution">
    <text evidence="2">The sequence shown here is derived from an EMBL/GenBank/DDBJ whole genome shotgun (WGS) entry which is preliminary data.</text>
</comment>
<dbReference type="PANTHER" id="PTHR44013">
    <property type="entry name" value="ZINC-TYPE ALCOHOL DEHYDROGENASE-LIKE PROTEIN C16A3.02C"/>
    <property type="match status" value="1"/>
</dbReference>
<sequence length="330" mass="34043">MRALVARQYGSADVLEIEDIPAPEPGPGQVRVRITAAGLNPADLRTLSGVMRESAPLVFPHVPGSDFAGTVTGVGEGVTRFTPKDEIFGFGLPYAAKAMADLAATPPSLTTGTMAEYALFDADTPALAHRPPDLPADHAATLPIAGLTALPLLRAGTFTRGTKALVIGAAGGVGGVVVPLLAARGVHVIATAIPDDEQYVRALGAAEVIDYRSADPGAATLRRHPDGVDTLVNLAQSGPALVGTARAIRPGGRLLNIAFPSPDPAAFAGVRVDTVYTRAAPGDLDELAALAVRGTLPNTITHRYQPAEATRAYADLANSHTIGKLVVMWP</sequence>
<dbReference type="CDD" id="cd05289">
    <property type="entry name" value="MDR_like_2"/>
    <property type="match status" value="1"/>
</dbReference>
<accession>A0ABW4GF67</accession>
<dbReference type="InterPro" id="IPR052733">
    <property type="entry name" value="Chloroplast_QOR"/>
</dbReference>
<proteinExistence type="predicted"/>
<keyword evidence="3" id="KW-1185">Reference proteome</keyword>